<evidence type="ECO:0000256" key="17">
    <source>
        <dbReference type="SAM" id="Phobius"/>
    </source>
</evidence>
<dbReference type="GO" id="GO:0015276">
    <property type="term" value="F:ligand-gated monoatomic ion channel activity"/>
    <property type="evidence" value="ECO:0007669"/>
    <property type="project" value="InterPro"/>
</dbReference>
<dbReference type="InterPro" id="IPR028082">
    <property type="entry name" value="Peripla_BP_I"/>
</dbReference>
<keyword evidence="7 17" id="KW-1133">Transmembrane helix</keyword>
<evidence type="ECO:0000256" key="12">
    <source>
        <dbReference type="ARBA" id="ARBA00023286"/>
    </source>
</evidence>
<keyword evidence="5 17" id="KW-0812">Transmembrane</keyword>
<gene>
    <name evidence="20" type="ORF">IFM89_004311</name>
</gene>
<dbReference type="Pfam" id="PF00060">
    <property type="entry name" value="Lig_chan"/>
    <property type="match status" value="1"/>
</dbReference>
<evidence type="ECO:0000256" key="11">
    <source>
        <dbReference type="ARBA" id="ARBA00023180"/>
    </source>
</evidence>
<keyword evidence="10 15" id="KW-0675">Receptor</keyword>
<protein>
    <recommendedName>
        <fullName evidence="15">Glutamate receptor</fullName>
    </recommendedName>
</protein>
<dbReference type="PANTHER" id="PTHR34836:SF1">
    <property type="entry name" value="OS09G0428600 PROTEIN"/>
    <property type="match status" value="1"/>
</dbReference>
<dbReference type="FunFam" id="3.40.190.10:FF:000103">
    <property type="entry name" value="Glutamate receptor"/>
    <property type="match status" value="1"/>
</dbReference>
<dbReference type="CDD" id="cd13686">
    <property type="entry name" value="GluR_Plant"/>
    <property type="match status" value="1"/>
</dbReference>
<evidence type="ECO:0000256" key="1">
    <source>
        <dbReference type="ARBA" id="ARBA00004141"/>
    </source>
</evidence>
<evidence type="ECO:0000256" key="16">
    <source>
        <dbReference type="SAM" id="MobiDB-lite"/>
    </source>
</evidence>
<dbReference type="Proteomes" id="UP000631114">
    <property type="component" value="Unassembled WGS sequence"/>
</dbReference>
<dbReference type="InterPro" id="IPR000337">
    <property type="entry name" value="GPCR_3"/>
</dbReference>
<dbReference type="InterPro" id="IPR044440">
    <property type="entry name" value="GABAb_receptor_plant_PBP1"/>
</dbReference>
<evidence type="ECO:0000256" key="15">
    <source>
        <dbReference type="PIRNR" id="PIRNR037090"/>
    </source>
</evidence>
<keyword evidence="21" id="KW-1185">Reference proteome</keyword>
<feature type="chain" id="PRO_5032884474" description="Glutamate receptor" evidence="18">
    <location>
        <begin position="26"/>
        <end position="874"/>
    </location>
</feature>
<proteinExistence type="inferred from homology"/>
<evidence type="ECO:0000256" key="9">
    <source>
        <dbReference type="ARBA" id="ARBA00023136"/>
    </source>
</evidence>
<dbReference type="CDD" id="cd19990">
    <property type="entry name" value="PBP1_GABAb_receptor_plant"/>
    <property type="match status" value="1"/>
</dbReference>
<dbReference type="PIRSF" id="PIRSF037090">
    <property type="entry name" value="Iontro_Glu-like_rcpt_pln"/>
    <property type="match status" value="1"/>
</dbReference>
<comment type="caution">
    <text evidence="20">The sequence shown here is derived from an EMBL/GenBank/DDBJ whole genome shotgun (WGS) entry which is preliminary data.</text>
</comment>
<dbReference type="OrthoDB" id="5984008at2759"/>
<dbReference type="InterPro" id="IPR017103">
    <property type="entry name" value="Iontropic_Glu_rcpt_pln"/>
</dbReference>
<feature type="signal peptide" evidence="18">
    <location>
        <begin position="1"/>
        <end position="25"/>
    </location>
</feature>
<feature type="transmembrane region" description="Helical" evidence="17">
    <location>
        <begin position="638"/>
        <end position="660"/>
    </location>
</feature>
<dbReference type="InterPro" id="IPR001320">
    <property type="entry name" value="Iontro_rcpt_C"/>
</dbReference>
<comment type="function">
    <text evidence="14">Glutamate-gated receptor that probably acts as a non-selective cation channel. May be involved in light-signal transduction and calcium homeostasis via the regulation of calcium influx into cells.</text>
</comment>
<evidence type="ECO:0000256" key="13">
    <source>
        <dbReference type="ARBA" id="ARBA00023303"/>
    </source>
</evidence>
<evidence type="ECO:0000256" key="5">
    <source>
        <dbReference type="ARBA" id="ARBA00022692"/>
    </source>
</evidence>
<dbReference type="Gene3D" id="3.40.50.2300">
    <property type="match status" value="2"/>
</dbReference>
<dbReference type="InterPro" id="IPR019594">
    <property type="entry name" value="Glu/Gly-bd"/>
</dbReference>
<dbReference type="GO" id="GO:0004930">
    <property type="term" value="F:G protein-coupled receptor activity"/>
    <property type="evidence" value="ECO:0007669"/>
    <property type="project" value="InterPro"/>
</dbReference>
<dbReference type="PROSITE" id="PS51257">
    <property type="entry name" value="PROKAR_LIPOPROTEIN"/>
    <property type="match status" value="1"/>
</dbReference>
<evidence type="ECO:0000256" key="10">
    <source>
        <dbReference type="ARBA" id="ARBA00023170"/>
    </source>
</evidence>
<feature type="transmembrane region" description="Helical" evidence="17">
    <location>
        <begin position="816"/>
        <end position="833"/>
    </location>
</feature>
<evidence type="ECO:0000256" key="3">
    <source>
        <dbReference type="ARBA" id="ARBA00011095"/>
    </source>
</evidence>
<dbReference type="FunFam" id="3.40.50.2300:FF:000195">
    <property type="entry name" value="Glutamate receptor"/>
    <property type="match status" value="1"/>
</dbReference>
<keyword evidence="8 15" id="KW-0406">Ion transport</keyword>
<keyword evidence="11" id="KW-0325">Glycoprotein</keyword>
<reference evidence="20 21" key="1">
    <citation type="submission" date="2020-10" db="EMBL/GenBank/DDBJ databases">
        <title>The Coptis chinensis genome and diversification of protoberbering-type alkaloids.</title>
        <authorList>
            <person name="Wang B."/>
            <person name="Shu S."/>
            <person name="Song C."/>
            <person name="Liu Y."/>
        </authorList>
    </citation>
    <scope>NUCLEOTIDE SEQUENCE [LARGE SCALE GENOMIC DNA]</scope>
    <source>
        <strain evidence="20">HL-2020</strain>
        <tissue evidence="20">Leaf</tissue>
    </source>
</reference>
<comment type="subcellular location">
    <subcellularLocation>
        <location evidence="1">Membrane</location>
        <topology evidence="1">Multi-pass membrane protein</topology>
    </subcellularLocation>
</comment>
<keyword evidence="4 15" id="KW-0813">Transport</keyword>
<evidence type="ECO:0000256" key="4">
    <source>
        <dbReference type="ARBA" id="ARBA00022448"/>
    </source>
</evidence>
<feature type="region of interest" description="Disordered" evidence="16">
    <location>
        <begin position="846"/>
        <end position="874"/>
    </location>
</feature>
<feature type="compositionally biased region" description="Low complexity" evidence="16">
    <location>
        <begin position="847"/>
        <end position="861"/>
    </location>
</feature>
<dbReference type="SUPFAM" id="SSF53822">
    <property type="entry name" value="Periplasmic binding protein-like I"/>
    <property type="match status" value="1"/>
</dbReference>
<dbReference type="SMART" id="SM00079">
    <property type="entry name" value="PBPe"/>
    <property type="match status" value="1"/>
</dbReference>
<dbReference type="GO" id="GO:0016020">
    <property type="term" value="C:membrane"/>
    <property type="evidence" value="ECO:0007669"/>
    <property type="project" value="UniProtKB-SubCell"/>
</dbReference>
<dbReference type="InterPro" id="IPR001828">
    <property type="entry name" value="ANF_lig-bd_rcpt"/>
</dbReference>
<dbReference type="FunFam" id="3.40.190.10:FF:000195">
    <property type="entry name" value="Glutamate receptor 2.7"/>
    <property type="match status" value="1"/>
</dbReference>
<feature type="domain" description="Ionotropic glutamate receptor C-terminal" evidence="19">
    <location>
        <begin position="459"/>
        <end position="800"/>
    </location>
</feature>
<dbReference type="Pfam" id="PF10613">
    <property type="entry name" value="Lig_chan-Glu_bd"/>
    <property type="match status" value="1"/>
</dbReference>
<keyword evidence="9 15" id="KW-0472">Membrane</keyword>
<dbReference type="Pfam" id="PF01094">
    <property type="entry name" value="ANF_receptor"/>
    <property type="match status" value="1"/>
</dbReference>
<name>A0A835LZ43_9MAGN</name>
<sequence length="874" mass="97616">MKNHNPTHVLFFLIIVLSCIQLAKAQPNDAVTPVNVGVVLDMETWVGKVSTSCMYMAISDFYAIHDDYKTRLVLHTRDSKLDVIHAAFAAVDLLESSKVQVIIGPQKSDHTEFIVELGDRIHLPIISFSATIPSIYSRSPYFIRTTPDDHTQVKAIASITQAFDWRNIILIHEDTDYGNRLVPNLIDAFQDINTNIHYRSAIPPLATNDQIVMELHKLMIMPTSVLIVHMSASFGTKFFLNAEKEGMMAKGYVWIITNGLMNVLESLEPIIIASMQGVLGVNPHIATSRNLESFTTRWKRKFIEENPHIQTPEMVNFGLWAYDTIWALALAAERVGDMKPNFFKLNMDGNSTELLGMGVSETGPKLLNEILKSKFTGLSGEFHLVNGQLPPSAFQILNVIGKGGKEVGFWTSKHGISRGLNLPSERAYSASADDFQDIIWPGGSTTVPKGWLIPKNGKKLRIGVPVKGGFSELVEIIRDPHTNAMTVGGYCIDVFKSAIATLPYTIPYEFVPIQTEDGDARSYNDLIDQVYLQNYDALVGDITITANRSLYVDFGFPYTDGGVYMIVPIKRPKETEKKWLLLTEDVGILSFSIAFFIFTGFTIWVLEQVDHVGGTSQPNSMTLKIIRTVTLGKKGTSFLSMLMVFIGIFIIVGLMSTYVANLTSTMTRTQLKPTITDFNDLIKHQDFVGYRKGSFIAGLLKRFHFDESRLKTYSTPEECHELLSKGSQNGGVAAVFDEIPYINIFLAKYCSKYTMVGPTHRTDGFGFVFPIGSPLVSDISKAVLKVTEGNNPMDMAWFKPDLTCKEDQSTIFTPKLFSLLHIIVCVIVLSLLIKSSRSFRKDKQIEQNQTSVQVSTNQQSTIQENSPTQHKKTI</sequence>
<evidence type="ECO:0000256" key="8">
    <source>
        <dbReference type="ARBA" id="ARBA00023065"/>
    </source>
</evidence>
<evidence type="ECO:0000256" key="7">
    <source>
        <dbReference type="ARBA" id="ARBA00022989"/>
    </source>
</evidence>
<evidence type="ECO:0000313" key="20">
    <source>
        <dbReference type="EMBL" id="KAF9612895.1"/>
    </source>
</evidence>
<dbReference type="SUPFAM" id="SSF53850">
    <property type="entry name" value="Periplasmic binding protein-like II"/>
    <property type="match status" value="1"/>
</dbReference>
<dbReference type="EMBL" id="JADFTS010000003">
    <property type="protein sequence ID" value="KAF9612895.1"/>
    <property type="molecule type" value="Genomic_DNA"/>
</dbReference>
<keyword evidence="12 15" id="KW-1071">Ligand-gated ion channel</keyword>
<dbReference type="AlphaFoldDB" id="A0A835LZ43"/>
<dbReference type="InterPro" id="IPR015683">
    <property type="entry name" value="Ionotropic_Glu_rcpt"/>
</dbReference>
<evidence type="ECO:0000256" key="18">
    <source>
        <dbReference type="SAM" id="SignalP"/>
    </source>
</evidence>
<evidence type="ECO:0000313" key="21">
    <source>
        <dbReference type="Proteomes" id="UP000631114"/>
    </source>
</evidence>
<evidence type="ECO:0000256" key="14">
    <source>
        <dbReference type="ARBA" id="ARBA00049638"/>
    </source>
</evidence>
<dbReference type="FunFam" id="3.40.50.2300:FF:000188">
    <property type="entry name" value="Glutamate receptor"/>
    <property type="match status" value="1"/>
</dbReference>
<dbReference type="Gene3D" id="3.40.190.10">
    <property type="entry name" value="Periplasmic binding protein-like II"/>
    <property type="match status" value="2"/>
</dbReference>
<comment type="function">
    <text evidence="15">Glutamate-gated receptor that probably acts as non-selective cation channel.</text>
</comment>
<comment type="similarity">
    <text evidence="2 15">Belongs to the glutamate-gated ion channel (TC 1.A.10.1) family.</text>
</comment>
<evidence type="ECO:0000256" key="2">
    <source>
        <dbReference type="ARBA" id="ARBA00008685"/>
    </source>
</evidence>
<accession>A0A835LZ43</accession>
<evidence type="ECO:0000259" key="19">
    <source>
        <dbReference type="SMART" id="SM00079"/>
    </source>
</evidence>
<organism evidence="20 21">
    <name type="scientific">Coptis chinensis</name>
    <dbReference type="NCBI Taxonomy" id="261450"/>
    <lineage>
        <taxon>Eukaryota</taxon>
        <taxon>Viridiplantae</taxon>
        <taxon>Streptophyta</taxon>
        <taxon>Embryophyta</taxon>
        <taxon>Tracheophyta</taxon>
        <taxon>Spermatophyta</taxon>
        <taxon>Magnoliopsida</taxon>
        <taxon>Ranunculales</taxon>
        <taxon>Ranunculaceae</taxon>
        <taxon>Coptidoideae</taxon>
        <taxon>Coptis</taxon>
    </lineage>
</organism>
<feature type="transmembrane region" description="Helical" evidence="17">
    <location>
        <begin position="579"/>
        <end position="606"/>
    </location>
</feature>
<dbReference type="PANTHER" id="PTHR34836">
    <property type="entry name" value="OS06G0188250 PROTEIN"/>
    <property type="match status" value="1"/>
</dbReference>
<keyword evidence="6 18" id="KW-0732">Signal</keyword>
<keyword evidence="13 15" id="KW-0407">Ion channel</keyword>
<dbReference type="PRINTS" id="PR00248">
    <property type="entry name" value="GPCRMGR"/>
</dbReference>
<evidence type="ECO:0000256" key="6">
    <source>
        <dbReference type="ARBA" id="ARBA00022729"/>
    </source>
</evidence>
<comment type="subunit">
    <text evidence="3">May form heteromers.</text>
</comment>